<sequence length="195" mass="21944">MLKIFGNKTSTASNEKTTSSQNGNSSIEYREQIPNATKIKPLFRVRSLRGRVADCIIRKRSQILTLASRILHPLLPTSGERVFLSLRISENSSGPSHPSPQEEKKDRYPIRHIHDFALELEGKTIFSKLDLIKAYHQIPMEPSDVKRTAASLLGGVERVVSSSKLSFTLSHSPPQQQKKRKRGMGMRRGERRSAA</sequence>
<reference evidence="2 3" key="1">
    <citation type="journal article" date="2022" name="Nat. Ecol. Evol.">
        <title>A masculinizing supergene underlies an exaggerated male reproductive morph in a spider.</title>
        <authorList>
            <person name="Hendrickx F."/>
            <person name="De Corte Z."/>
            <person name="Sonet G."/>
            <person name="Van Belleghem S.M."/>
            <person name="Kostlbacher S."/>
            <person name="Vangestel C."/>
        </authorList>
    </citation>
    <scope>NUCLEOTIDE SEQUENCE [LARGE SCALE GENOMIC DNA]</scope>
    <source>
        <strain evidence="2">W744_W776</strain>
    </source>
</reference>
<dbReference type="GO" id="GO:0071897">
    <property type="term" value="P:DNA biosynthetic process"/>
    <property type="evidence" value="ECO:0007669"/>
    <property type="project" value="UniProtKB-ARBA"/>
</dbReference>
<keyword evidence="3" id="KW-1185">Reference proteome</keyword>
<dbReference type="EMBL" id="JAFNEN010000499">
    <property type="protein sequence ID" value="KAG8181715.1"/>
    <property type="molecule type" value="Genomic_DNA"/>
</dbReference>
<dbReference type="InterPro" id="IPR043128">
    <property type="entry name" value="Rev_trsase/Diguanyl_cyclase"/>
</dbReference>
<dbReference type="Gene3D" id="3.30.70.270">
    <property type="match status" value="1"/>
</dbReference>
<protein>
    <recommendedName>
        <fullName evidence="4">Reverse transcriptase domain-containing protein</fullName>
    </recommendedName>
</protein>
<feature type="region of interest" description="Disordered" evidence="1">
    <location>
        <begin position="164"/>
        <end position="195"/>
    </location>
</feature>
<organism evidence="2 3">
    <name type="scientific">Oedothorax gibbosus</name>
    <dbReference type="NCBI Taxonomy" id="931172"/>
    <lineage>
        <taxon>Eukaryota</taxon>
        <taxon>Metazoa</taxon>
        <taxon>Ecdysozoa</taxon>
        <taxon>Arthropoda</taxon>
        <taxon>Chelicerata</taxon>
        <taxon>Arachnida</taxon>
        <taxon>Araneae</taxon>
        <taxon>Araneomorphae</taxon>
        <taxon>Entelegynae</taxon>
        <taxon>Araneoidea</taxon>
        <taxon>Linyphiidae</taxon>
        <taxon>Erigoninae</taxon>
        <taxon>Oedothorax</taxon>
    </lineage>
</organism>
<comment type="caution">
    <text evidence="2">The sequence shown here is derived from an EMBL/GenBank/DDBJ whole genome shotgun (WGS) entry which is preliminary data.</text>
</comment>
<evidence type="ECO:0000313" key="3">
    <source>
        <dbReference type="Proteomes" id="UP000827092"/>
    </source>
</evidence>
<name>A0AAV6UDX9_9ARAC</name>
<feature type="compositionally biased region" description="Low complexity" evidence="1">
    <location>
        <begin position="164"/>
        <end position="176"/>
    </location>
</feature>
<dbReference type="SUPFAM" id="SSF56672">
    <property type="entry name" value="DNA/RNA polymerases"/>
    <property type="match status" value="1"/>
</dbReference>
<feature type="compositionally biased region" description="Polar residues" evidence="1">
    <location>
        <begin position="7"/>
        <end position="27"/>
    </location>
</feature>
<dbReference type="AlphaFoldDB" id="A0AAV6UDX9"/>
<evidence type="ECO:0000256" key="1">
    <source>
        <dbReference type="SAM" id="MobiDB-lite"/>
    </source>
</evidence>
<evidence type="ECO:0000313" key="2">
    <source>
        <dbReference type="EMBL" id="KAG8181715.1"/>
    </source>
</evidence>
<proteinExistence type="predicted"/>
<evidence type="ECO:0008006" key="4">
    <source>
        <dbReference type="Google" id="ProtNLM"/>
    </source>
</evidence>
<feature type="region of interest" description="Disordered" evidence="1">
    <location>
        <begin position="1"/>
        <end position="27"/>
    </location>
</feature>
<accession>A0AAV6UDX9</accession>
<dbReference type="Proteomes" id="UP000827092">
    <property type="component" value="Unassembled WGS sequence"/>
</dbReference>
<dbReference type="InterPro" id="IPR043502">
    <property type="entry name" value="DNA/RNA_pol_sf"/>
</dbReference>
<gene>
    <name evidence="2" type="ORF">JTE90_025688</name>
</gene>